<feature type="compositionally biased region" description="Basic residues" evidence="1">
    <location>
        <begin position="805"/>
        <end position="814"/>
    </location>
</feature>
<accession>A0A1I7VHX7</accession>
<feature type="compositionally biased region" description="Polar residues" evidence="1">
    <location>
        <begin position="238"/>
        <end position="265"/>
    </location>
</feature>
<protein>
    <submittedName>
        <fullName evidence="4">DUF4211 domain-containing protein</fullName>
    </submittedName>
</protein>
<feature type="domain" description="DUF4211" evidence="2">
    <location>
        <begin position="1048"/>
        <end position="1140"/>
    </location>
</feature>
<reference evidence="4" key="2">
    <citation type="submission" date="2016-11" db="UniProtKB">
        <authorList>
            <consortium name="WormBaseParasite"/>
        </authorList>
    </citation>
    <scope>IDENTIFICATION</scope>
</reference>
<name>A0A1I7VHX7_LOALO</name>
<feature type="region of interest" description="Disordered" evidence="1">
    <location>
        <begin position="238"/>
        <end position="276"/>
    </location>
</feature>
<reference evidence="3" key="1">
    <citation type="submission" date="2012-04" db="EMBL/GenBank/DDBJ databases">
        <title>The Genome Sequence of Loa loa.</title>
        <authorList>
            <consortium name="The Broad Institute Genome Sequencing Platform"/>
            <consortium name="Broad Institute Genome Sequencing Center for Infectious Disease"/>
            <person name="Nutman T.B."/>
            <person name="Fink D.L."/>
            <person name="Russ C."/>
            <person name="Young S."/>
            <person name="Zeng Q."/>
            <person name="Gargeya S."/>
            <person name="Alvarado L."/>
            <person name="Berlin A."/>
            <person name="Chapman S.B."/>
            <person name="Chen Z."/>
            <person name="Freedman E."/>
            <person name="Gellesch M."/>
            <person name="Goldberg J."/>
            <person name="Griggs A."/>
            <person name="Gujja S."/>
            <person name="Heilman E.R."/>
            <person name="Heiman D."/>
            <person name="Howarth C."/>
            <person name="Mehta T."/>
            <person name="Neiman D."/>
            <person name="Pearson M."/>
            <person name="Roberts A."/>
            <person name="Saif S."/>
            <person name="Shea T."/>
            <person name="Shenoy N."/>
            <person name="Sisk P."/>
            <person name="Stolte C."/>
            <person name="Sykes S."/>
            <person name="White J."/>
            <person name="Yandava C."/>
            <person name="Haas B."/>
            <person name="Henn M.R."/>
            <person name="Nusbaum C."/>
            <person name="Birren B."/>
        </authorList>
    </citation>
    <scope>NUCLEOTIDE SEQUENCE [LARGE SCALE GENOMIC DNA]</scope>
</reference>
<keyword evidence="3" id="KW-1185">Reference proteome</keyword>
<dbReference type="PANTHER" id="PTHR14689">
    <property type="entry name" value="PHORBOL-ESTER_DAG-TYPE DOMAIN-CONTAINING PROTEIN"/>
    <property type="match status" value="1"/>
</dbReference>
<feature type="compositionally biased region" description="Polar residues" evidence="1">
    <location>
        <begin position="856"/>
        <end position="866"/>
    </location>
</feature>
<feature type="region of interest" description="Disordered" evidence="1">
    <location>
        <begin position="798"/>
        <end position="868"/>
    </location>
</feature>
<dbReference type="Pfam" id="PF13926">
    <property type="entry name" value="DUF4211"/>
    <property type="match status" value="1"/>
</dbReference>
<feature type="region of interest" description="Disordered" evidence="1">
    <location>
        <begin position="607"/>
        <end position="641"/>
    </location>
</feature>
<sequence length="1252" mass="139205">MEQRSGTVTDKMDMILEVSCKLRSYKFHRSYENGLALRLNTTTKVNSITPAAGNVSNPLLASTLHHLQELSAAQGAAGLLPNSSQLSLSSQFAAELNNIAAVSWPAAPNANAAWLEQAKVAAILPMYTVFSAGTLKPKQVFRFYRIAYFSDAATLNPGEIELTVQNSIAASNSVISSAMPITADTFPCKVENNNVHNLSSQPSTPQQRGQQPNAIMGSTQSSPASAMLVIDRQPGSIQSHCSTEMRPCSTSSMGPSSVPNHSSVGSVDHLSGSVGRAPVPETVSTIRPCSQQSSSSYIISRGNDPSNVHSPAQIASMSVGSRNSAVQQKMFDPGVANRPTELRTVSSGMRNATPVGTSSEVNQSSSTVQQISATPHENGADNNNLEDLPWSSIDLADIDLFSGSSVAEKDVMHSVLDEMDPTVMHRLFLNEPSSGATKLPINVSQLVTPKIREKIKLKREKELADADKELDRLLSLVAKKDAISTPVSKVPKPLQALDPVLMMKADTSDDHKISLSPVQFTPPDSPTASTSAGVSSGLCNFFFPSSNSSTSTGALRPRATRTDVPSAKTRFLFMPPTEKKNKSNKVPVYKQKAKTFLQSVFKAEEHAPDDAYNFKDDEEESKPLPSGATASETQLREQRLEAEVAQRLARINSAHPELKTKSGSDEPQYQQDLWRHVVPKKRHSAASERPSVPSTPLLPPAAVNEHRAENSSSQKVTEPQTIVDLLLRRKQHRSSFGFLKTKSLGDKETAKSEQQTGPSVITIRVEPKTDCAAENGTQSEQPLPKLLIRLPRRSVDENMLEYEKPKKKKKKRKKRDSDYEWVGPESKGKKKKKRKHKHHHKKKKRHASDFEEELTNKQSEQWTSESANKEATVFSKKRRLIMHWNEREGNRVDSEYCRDRNSSLSFESNDGHNMHPESSDHSVLSKFHPVDGHLAKGTFVVCKADILKEDCPLWRVDNQNLLQKYPPFNLDGKIAYRNSSTYSGWCDQIADSYIVVRVRFIKHSRSESIVEPEMPLLDMFPAISIEYEEQPSANTRTASEQKDLFTDDPIRKQMVLYVKAMLNHALDMTFLQTVKQKSDWNYLCALNGIDKLNQERKEKVQLRVKWIQRYLDLLHFYSSCVVCDSEGSGLSCQACGISGVEKVVQLFCNEGYDYDTLEAEEVCYTGSGSPLHAVEYLVCSSCGKLSRIYHKLHHMRYILLKKCEDKLEKVSTGNTDVSSEFVVETCMNDVVWLRSVVNEYADLWRRIEMNTC</sequence>
<dbReference type="AlphaFoldDB" id="A0A1I7VHX7"/>
<dbReference type="Proteomes" id="UP000095285">
    <property type="component" value="Unassembled WGS sequence"/>
</dbReference>
<dbReference type="eggNOG" id="KOG4805">
    <property type="taxonomic scope" value="Eukaryota"/>
</dbReference>
<dbReference type="InterPro" id="IPR025451">
    <property type="entry name" value="DUF4211"/>
</dbReference>
<evidence type="ECO:0000313" key="4">
    <source>
        <dbReference type="WBParaSite" id="EN70_2770"/>
    </source>
</evidence>
<feature type="region of interest" description="Disordered" evidence="1">
    <location>
        <begin position="346"/>
        <end position="383"/>
    </location>
</feature>
<feature type="region of interest" description="Disordered" evidence="1">
    <location>
        <begin position="192"/>
        <end position="221"/>
    </location>
</feature>
<dbReference type="GO" id="GO:0005634">
    <property type="term" value="C:nucleus"/>
    <property type="evidence" value="ECO:0007669"/>
    <property type="project" value="TreeGrafter"/>
</dbReference>
<proteinExistence type="predicted"/>
<organism evidence="3 4">
    <name type="scientific">Loa loa</name>
    <name type="common">Eye worm</name>
    <name type="synonym">Filaria loa</name>
    <dbReference type="NCBI Taxonomy" id="7209"/>
    <lineage>
        <taxon>Eukaryota</taxon>
        <taxon>Metazoa</taxon>
        <taxon>Ecdysozoa</taxon>
        <taxon>Nematoda</taxon>
        <taxon>Chromadorea</taxon>
        <taxon>Rhabditida</taxon>
        <taxon>Spirurina</taxon>
        <taxon>Spiruromorpha</taxon>
        <taxon>Filarioidea</taxon>
        <taxon>Onchocercidae</taxon>
        <taxon>Loa</taxon>
    </lineage>
</organism>
<evidence type="ECO:0000256" key="1">
    <source>
        <dbReference type="SAM" id="MobiDB-lite"/>
    </source>
</evidence>
<dbReference type="PANTHER" id="PTHR14689:SF0">
    <property type="entry name" value="COILED-COIL DOMAIN-CONTAINING PROTEIN 82"/>
    <property type="match status" value="1"/>
</dbReference>
<evidence type="ECO:0000313" key="3">
    <source>
        <dbReference type="Proteomes" id="UP000095285"/>
    </source>
</evidence>
<dbReference type="WBParaSite" id="EN70_2770">
    <property type="protein sequence ID" value="EN70_2770"/>
    <property type="gene ID" value="EN70_2770"/>
</dbReference>
<evidence type="ECO:0000259" key="2">
    <source>
        <dbReference type="Pfam" id="PF13926"/>
    </source>
</evidence>
<feature type="region of interest" description="Disordered" evidence="1">
    <location>
        <begin position="678"/>
        <end position="700"/>
    </location>
</feature>
<feature type="compositionally biased region" description="Basic residues" evidence="1">
    <location>
        <begin position="828"/>
        <end position="846"/>
    </location>
</feature>